<evidence type="ECO:0000313" key="2">
    <source>
        <dbReference type="EMBL" id="EMD40142.1"/>
    </source>
</evidence>
<feature type="compositionally biased region" description="Basic and acidic residues" evidence="1">
    <location>
        <begin position="89"/>
        <end position="103"/>
    </location>
</feature>
<sequence>MHRRELCALQIRRTHSCQHARTHKPQQHARAGSQQARTARRDAPHTHVLRPPRYAQLPTSLSRFPARSASRIYPGHRTRAPAQLPPGAPERREPGADREDKPWRYMGQNRGARSGAGALAGPHALGASCRPRAQRSGPERAARACAQRSWSHNENPTVVATEERARAREAGRGALCAHGGGAEDGRAGSCAKQRPDLDAGARANRRRAARCDRAHVV</sequence>
<proteinExistence type="predicted"/>
<dbReference type="AlphaFoldDB" id="M2RNX2"/>
<feature type="region of interest" description="Disordered" evidence="1">
    <location>
        <begin position="15"/>
        <end position="105"/>
    </location>
</feature>
<keyword evidence="3" id="KW-1185">Reference proteome</keyword>
<name>M2RNX2_CERS8</name>
<accession>M2RNX2</accession>
<dbReference type="EMBL" id="KB445793">
    <property type="protein sequence ID" value="EMD40142.1"/>
    <property type="molecule type" value="Genomic_DNA"/>
</dbReference>
<organism evidence="2 3">
    <name type="scientific">Ceriporiopsis subvermispora (strain B)</name>
    <name type="common">White-rot fungus</name>
    <name type="synonym">Gelatoporia subvermispora</name>
    <dbReference type="NCBI Taxonomy" id="914234"/>
    <lineage>
        <taxon>Eukaryota</taxon>
        <taxon>Fungi</taxon>
        <taxon>Dikarya</taxon>
        <taxon>Basidiomycota</taxon>
        <taxon>Agaricomycotina</taxon>
        <taxon>Agaricomycetes</taxon>
        <taxon>Polyporales</taxon>
        <taxon>Gelatoporiaceae</taxon>
        <taxon>Gelatoporia</taxon>
    </lineage>
</organism>
<feature type="region of interest" description="Disordered" evidence="1">
    <location>
        <begin position="178"/>
        <end position="204"/>
    </location>
</feature>
<gene>
    <name evidence="2" type="ORF">CERSUDRAFT_92639</name>
</gene>
<evidence type="ECO:0000313" key="3">
    <source>
        <dbReference type="Proteomes" id="UP000016930"/>
    </source>
</evidence>
<dbReference type="Proteomes" id="UP000016930">
    <property type="component" value="Unassembled WGS sequence"/>
</dbReference>
<feature type="compositionally biased region" description="Basic residues" evidence="1">
    <location>
        <begin position="15"/>
        <end position="27"/>
    </location>
</feature>
<reference evidence="2 3" key="1">
    <citation type="journal article" date="2012" name="Proc. Natl. Acad. Sci. U.S.A.">
        <title>Comparative genomics of Ceriporiopsis subvermispora and Phanerochaete chrysosporium provide insight into selective ligninolysis.</title>
        <authorList>
            <person name="Fernandez-Fueyo E."/>
            <person name="Ruiz-Duenas F.J."/>
            <person name="Ferreira P."/>
            <person name="Floudas D."/>
            <person name="Hibbett D.S."/>
            <person name="Canessa P."/>
            <person name="Larrondo L.F."/>
            <person name="James T.Y."/>
            <person name="Seelenfreund D."/>
            <person name="Lobos S."/>
            <person name="Polanco R."/>
            <person name="Tello M."/>
            <person name="Honda Y."/>
            <person name="Watanabe T."/>
            <person name="Watanabe T."/>
            <person name="Ryu J.S."/>
            <person name="Kubicek C.P."/>
            <person name="Schmoll M."/>
            <person name="Gaskell J."/>
            <person name="Hammel K.E."/>
            <person name="St John F.J."/>
            <person name="Vanden Wymelenberg A."/>
            <person name="Sabat G."/>
            <person name="Splinter BonDurant S."/>
            <person name="Syed K."/>
            <person name="Yadav J.S."/>
            <person name="Doddapaneni H."/>
            <person name="Subramanian V."/>
            <person name="Lavin J.L."/>
            <person name="Oguiza J.A."/>
            <person name="Perez G."/>
            <person name="Pisabarro A.G."/>
            <person name="Ramirez L."/>
            <person name="Santoyo F."/>
            <person name="Master E."/>
            <person name="Coutinho P.M."/>
            <person name="Henrissat B."/>
            <person name="Lombard V."/>
            <person name="Magnuson J.K."/>
            <person name="Kuees U."/>
            <person name="Hori C."/>
            <person name="Igarashi K."/>
            <person name="Samejima M."/>
            <person name="Held B.W."/>
            <person name="Barry K.W."/>
            <person name="LaButti K.M."/>
            <person name="Lapidus A."/>
            <person name="Lindquist E.A."/>
            <person name="Lucas S.M."/>
            <person name="Riley R."/>
            <person name="Salamov A.A."/>
            <person name="Hoffmeister D."/>
            <person name="Schwenk D."/>
            <person name="Hadar Y."/>
            <person name="Yarden O."/>
            <person name="de Vries R.P."/>
            <person name="Wiebenga A."/>
            <person name="Stenlid J."/>
            <person name="Eastwood D."/>
            <person name="Grigoriev I.V."/>
            <person name="Berka R.M."/>
            <person name="Blanchette R.A."/>
            <person name="Kersten P."/>
            <person name="Martinez A.T."/>
            <person name="Vicuna R."/>
            <person name="Cullen D."/>
        </authorList>
    </citation>
    <scope>NUCLEOTIDE SEQUENCE [LARGE SCALE GENOMIC DNA]</scope>
    <source>
        <strain evidence="2 3">B</strain>
    </source>
</reference>
<evidence type="ECO:0000256" key="1">
    <source>
        <dbReference type="SAM" id="MobiDB-lite"/>
    </source>
</evidence>
<dbReference type="HOGENOM" id="CLU_1272127_0_0_1"/>
<protein>
    <submittedName>
        <fullName evidence="2">Uncharacterized protein</fullName>
    </submittedName>
</protein>